<comment type="caution">
    <text evidence="8">The sequence shown here is derived from an EMBL/GenBank/DDBJ whole genome shotgun (WGS) entry which is preliminary data.</text>
</comment>
<evidence type="ECO:0000256" key="3">
    <source>
        <dbReference type="ARBA" id="ARBA00022475"/>
    </source>
</evidence>
<feature type="transmembrane region" description="Helical" evidence="7">
    <location>
        <begin position="75"/>
        <end position="93"/>
    </location>
</feature>
<sequence length="135" mass="14970">MHLNSDLGKFSLRLSLGGLLILHGYHKLVHGFDGVIHLLTAKGLPAFFWIGVPFAEIIAPVFLLLGIFTRISSTLIVFMMLMTIYLAMGFSSFEFNQMGGLNGELNFLYLFAAIAILFIGPGKYRIATLTSKWLV</sequence>
<dbReference type="Pfam" id="PF07681">
    <property type="entry name" value="DoxX"/>
    <property type="match status" value="1"/>
</dbReference>
<comment type="similarity">
    <text evidence="2">Belongs to the DoxX family.</text>
</comment>
<feature type="transmembrane region" description="Helical" evidence="7">
    <location>
        <begin position="46"/>
        <end position="68"/>
    </location>
</feature>
<evidence type="ECO:0000256" key="7">
    <source>
        <dbReference type="SAM" id="Phobius"/>
    </source>
</evidence>
<reference evidence="8 9" key="1">
    <citation type="submission" date="2020-08" db="EMBL/GenBank/DDBJ databases">
        <title>Genomic Encyclopedia of Type Strains, Phase IV (KMG-V): Genome sequencing to study the core and pangenomes of soil and plant-associated prokaryotes.</title>
        <authorList>
            <person name="Whitman W."/>
        </authorList>
    </citation>
    <scope>NUCLEOTIDE SEQUENCE [LARGE SCALE GENOMIC DNA]</scope>
    <source>
        <strain evidence="8 9">S3M1</strain>
    </source>
</reference>
<evidence type="ECO:0000256" key="4">
    <source>
        <dbReference type="ARBA" id="ARBA00022692"/>
    </source>
</evidence>
<keyword evidence="5 7" id="KW-1133">Transmembrane helix</keyword>
<evidence type="ECO:0000313" key="9">
    <source>
        <dbReference type="Proteomes" id="UP000537204"/>
    </source>
</evidence>
<dbReference type="PANTHER" id="PTHR33452">
    <property type="entry name" value="OXIDOREDUCTASE CATD-RELATED"/>
    <property type="match status" value="1"/>
</dbReference>
<keyword evidence="3" id="KW-1003">Cell membrane</keyword>
<evidence type="ECO:0000256" key="5">
    <source>
        <dbReference type="ARBA" id="ARBA00022989"/>
    </source>
</evidence>
<feature type="transmembrane region" description="Helical" evidence="7">
    <location>
        <begin position="105"/>
        <end position="124"/>
    </location>
</feature>
<protein>
    <submittedName>
        <fullName evidence="8">Putative oxidoreductase</fullName>
    </submittedName>
</protein>
<dbReference type="Proteomes" id="UP000537204">
    <property type="component" value="Unassembled WGS sequence"/>
</dbReference>
<proteinExistence type="inferred from homology"/>
<name>A0A7W8ZQ39_9SPHI</name>
<dbReference type="EMBL" id="JACHCE010000007">
    <property type="protein sequence ID" value="MBB5637963.1"/>
    <property type="molecule type" value="Genomic_DNA"/>
</dbReference>
<dbReference type="PANTHER" id="PTHR33452:SF1">
    <property type="entry name" value="INNER MEMBRANE PROTEIN YPHA-RELATED"/>
    <property type="match status" value="1"/>
</dbReference>
<evidence type="ECO:0000313" key="8">
    <source>
        <dbReference type="EMBL" id="MBB5637963.1"/>
    </source>
</evidence>
<organism evidence="8 9">
    <name type="scientific">Pedobacter cryoconitis</name>
    <dbReference type="NCBI Taxonomy" id="188932"/>
    <lineage>
        <taxon>Bacteria</taxon>
        <taxon>Pseudomonadati</taxon>
        <taxon>Bacteroidota</taxon>
        <taxon>Sphingobacteriia</taxon>
        <taxon>Sphingobacteriales</taxon>
        <taxon>Sphingobacteriaceae</taxon>
        <taxon>Pedobacter</taxon>
    </lineage>
</organism>
<dbReference type="AlphaFoldDB" id="A0A7W8ZQ39"/>
<comment type="subcellular location">
    <subcellularLocation>
        <location evidence="1">Cell membrane</location>
        <topology evidence="1">Multi-pass membrane protein</topology>
    </subcellularLocation>
</comment>
<accession>A0A7W8ZQ39</accession>
<gene>
    <name evidence="8" type="ORF">HDE68_003889</name>
</gene>
<keyword evidence="4 7" id="KW-0812">Transmembrane</keyword>
<dbReference type="GO" id="GO:0005886">
    <property type="term" value="C:plasma membrane"/>
    <property type="evidence" value="ECO:0007669"/>
    <property type="project" value="UniProtKB-SubCell"/>
</dbReference>
<dbReference type="InterPro" id="IPR051907">
    <property type="entry name" value="DoxX-like_oxidoreductase"/>
</dbReference>
<dbReference type="InterPro" id="IPR032808">
    <property type="entry name" value="DoxX"/>
</dbReference>
<keyword evidence="6 7" id="KW-0472">Membrane</keyword>
<evidence type="ECO:0000256" key="1">
    <source>
        <dbReference type="ARBA" id="ARBA00004651"/>
    </source>
</evidence>
<evidence type="ECO:0000256" key="6">
    <source>
        <dbReference type="ARBA" id="ARBA00023136"/>
    </source>
</evidence>
<evidence type="ECO:0000256" key="2">
    <source>
        <dbReference type="ARBA" id="ARBA00006679"/>
    </source>
</evidence>
<dbReference type="RefSeq" id="WP_183883820.1">
    <property type="nucleotide sequence ID" value="NZ_JACHCE010000007.1"/>
</dbReference>